<protein>
    <submittedName>
        <fullName evidence="2">Uncharacterized protein</fullName>
    </submittedName>
</protein>
<gene>
    <name evidence="2" type="ORF">BKK51_12480</name>
</gene>
<feature type="coiled-coil region" evidence="1">
    <location>
        <begin position="22"/>
        <end position="49"/>
    </location>
</feature>
<dbReference type="RefSeq" id="WP_077474772.1">
    <property type="nucleotide sequence ID" value="NZ_MLHK01000086.1"/>
</dbReference>
<organism evidence="2 3">
    <name type="scientific">Rodentibacter trehalosifermentans</name>
    <dbReference type="NCBI Taxonomy" id="1908263"/>
    <lineage>
        <taxon>Bacteria</taxon>
        <taxon>Pseudomonadati</taxon>
        <taxon>Pseudomonadota</taxon>
        <taxon>Gammaproteobacteria</taxon>
        <taxon>Pasteurellales</taxon>
        <taxon>Pasteurellaceae</taxon>
        <taxon>Rodentibacter</taxon>
    </lineage>
</organism>
<dbReference type="EMBL" id="MLHK01000086">
    <property type="protein sequence ID" value="OOF42802.1"/>
    <property type="molecule type" value="Genomic_DNA"/>
</dbReference>
<evidence type="ECO:0000313" key="3">
    <source>
        <dbReference type="Proteomes" id="UP000188728"/>
    </source>
</evidence>
<sequence>MQHKIEQFTQHQAEFSAGLHQLETLDKEIDRQNKIILALDNEIAEFEEQGKATNGQALPDSELFMKYYSKEREARDKRAGVRQFIKQLQHNRECLTLDLSETKRRLIHAHSDLVESAGEKIIDEITTQICQPLANALQAISLSEGFKADLRNRENILRKNIDPLDFILTLFMQKLEQKGVKLLNQKDPSILVYKLDFEQLDKIPDISPIKAQQLRQALKQGE</sequence>
<dbReference type="AlphaFoldDB" id="A0A1V3ILQ3"/>
<name>A0A1V3ILQ3_9PAST</name>
<proteinExistence type="predicted"/>
<comment type="caution">
    <text evidence="2">The sequence shown here is derived from an EMBL/GenBank/DDBJ whole genome shotgun (WGS) entry which is preliminary data.</text>
</comment>
<keyword evidence="1" id="KW-0175">Coiled coil</keyword>
<evidence type="ECO:0000313" key="2">
    <source>
        <dbReference type="EMBL" id="OOF42802.1"/>
    </source>
</evidence>
<evidence type="ECO:0000256" key="1">
    <source>
        <dbReference type="SAM" id="Coils"/>
    </source>
</evidence>
<reference evidence="2 3" key="1">
    <citation type="submission" date="2016-10" db="EMBL/GenBank/DDBJ databases">
        <title>Rodentibacter gen. nov. and new species.</title>
        <authorList>
            <person name="Christensen H."/>
        </authorList>
    </citation>
    <scope>NUCLEOTIDE SEQUENCE [LARGE SCALE GENOMIC DNA]</scope>
    <source>
        <strain evidence="2 3">H1983213011</strain>
    </source>
</reference>
<accession>A0A1V3ILQ3</accession>
<dbReference type="Proteomes" id="UP000188728">
    <property type="component" value="Unassembled WGS sequence"/>
</dbReference>